<dbReference type="Proteomes" id="UP000471648">
    <property type="component" value="Unassembled WGS sequence"/>
</dbReference>
<feature type="region of interest" description="Disordered" evidence="1">
    <location>
        <begin position="177"/>
        <end position="208"/>
    </location>
</feature>
<dbReference type="EMBL" id="JAAGME010000483">
    <property type="protein sequence ID" value="NEB67737.1"/>
    <property type="molecule type" value="Genomic_DNA"/>
</dbReference>
<name>A0A6N9V5G5_STRMI</name>
<dbReference type="AlphaFoldDB" id="A0A6N9V5G5"/>
<protein>
    <submittedName>
        <fullName evidence="2">Uncharacterized protein</fullName>
    </submittedName>
</protein>
<evidence type="ECO:0000256" key="1">
    <source>
        <dbReference type="SAM" id="MobiDB-lite"/>
    </source>
</evidence>
<dbReference type="RefSeq" id="WP_164357143.1">
    <property type="nucleotide sequence ID" value="NZ_JAAGME010000483.1"/>
</dbReference>
<feature type="compositionally biased region" description="Basic and acidic residues" evidence="1">
    <location>
        <begin position="177"/>
        <end position="195"/>
    </location>
</feature>
<reference evidence="2 3" key="1">
    <citation type="submission" date="2020-01" db="EMBL/GenBank/DDBJ databases">
        <title>Insect and environment-associated Actinomycetes.</title>
        <authorList>
            <person name="Currrie C."/>
            <person name="Chevrette M."/>
            <person name="Carlson C."/>
            <person name="Stubbendieck R."/>
            <person name="Wendt-Pienkowski E."/>
        </authorList>
    </citation>
    <scope>NUCLEOTIDE SEQUENCE [LARGE SCALE GENOMIC DNA]</scope>
    <source>
        <strain evidence="2 3">SID14438</strain>
    </source>
</reference>
<comment type="caution">
    <text evidence="2">The sequence shown here is derived from an EMBL/GenBank/DDBJ whole genome shotgun (WGS) entry which is preliminary data.</text>
</comment>
<evidence type="ECO:0000313" key="2">
    <source>
        <dbReference type="EMBL" id="NEB67737.1"/>
    </source>
</evidence>
<sequence length="406" mass="44335">MTPLSPDLAAPAWRQAVTDSWGDRFGAVEVTRERVELRSLSSVIELVAPEPYLSAQALLCAFTRAGIAPYLPVLAGPPSAGPLLLGPLVERHPDGLLILDGVHRCLAALRQGLETVWVSVLTAETHPPAAGSPVPLTEVTPSGSARTRTPLFRHTGNPDFRPTDVFLSRAQAAARREIERLRGPRRHPAESRDEDPMTNADYSWDQDSDLNDDRLNAAVVPQRYALTAPQVVVNSAKEILVVDPHPAGTWDTWMFPYASLILTRAELAAAPDGPDDGTRPVLAIEEGSTFRALSEALGQLRVGRQEAYVSAIRTGVNNVIADLNGTWSGRPFYTNYSLKFSRTSNSYTAYEFSYFLNHVTALDLDLPHVWIEPSRLAEELDRSETPFGRKVSSNVADALAAIRSSV</sequence>
<accession>A0A6N9V5G5</accession>
<gene>
    <name evidence="2" type="ORF">G3I39_11870</name>
</gene>
<organism evidence="2 3">
    <name type="scientific">Streptomyces microflavus</name>
    <name type="common">Streptomyces lipmanii</name>
    <dbReference type="NCBI Taxonomy" id="1919"/>
    <lineage>
        <taxon>Bacteria</taxon>
        <taxon>Bacillati</taxon>
        <taxon>Actinomycetota</taxon>
        <taxon>Actinomycetes</taxon>
        <taxon>Kitasatosporales</taxon>
        <taxon>Streptomycetaceae</taxon>
        <taxon>Streptomyces</taxon>
    </lineage>
</organism>
<feature type="region of interest" description="Disordered" evidence="1">
    <location>
        <begin position="129"/>
        <end position="155"/>
    </location>
</feature>
<evidence type="ECO:0000313" key="3">
    <source>
        <dbReference type="Proteomes" id="UP000471648"/>
    </source>
</evidence>
<proteinExistence type="predicted"/>